<dbReference type="PRINTS" id="PR00723">
    <property type="entry name" value="SUBTILISIN"/>
</dbReference>
<proteinExistence type="inferred from homology"/>
<evidence type="ECO:0000259" key="8">
    <source>
        <dbReference type="Pfam" id="PF00082"/>
    </source>
</evidence>
<dbReference type="Proteomes" id="UP000821846">
    <property type="component" value="Unassembled WGS sequence"/>
</dbReference>
<keyword evidence="10" id="KW-1185">Reference proteome</keyword>
<feature type="signal peptide" evidence="7">
    <location>
        <begin position="1"/>
        <end position="27"/>
    </location>
</feature>
<comment type="similarity">
    <text evidence="1 5">Belongs to the peptidase S8 family.</text>
</comment>
<dbReference type="PROSITE" id="PS51257">
    <property type="entry name" value="PROKAR_LIPOPROTEIN"/>
    <property type="match status" value="1"/>
</dbReference>
<dbReference type="SUPFAM" id="SSF52743">
    <property type="entry name" value="Subtilisin-like"/>
    <property type="match status" value="1"/>
</dbReference>
<feature type="region of interest" description="Disordered" evidence="6">
    <location>
        <begin position="576"/>
        <end position="607"/>
    </location>
</feature>
<dbReference type="SUPFAM" id="SSF49373">
    <property type="entry name" value="Invasin/intimin cell-adhesion fragments"/>
    <property type="match status" value="1"/>
</dbReference>
<keyword evidence="7" id="KW-0732">Signal</keyword>
<keyword evidence="4 5" id="KW-0720">Serine protease</keyword>
<name>A0ABX2GUV9_9FIRM</name>
<dbReference type="InterPro" id="IPR023827">
    <property type="entry name" value="Peptidase_S8_Asp-AS"/>
</dbReference>
<keyword evidence="2 5" id="KW-0645">Protease</keyword>
<dbReference type="InterPro" id="IPR051048">
    <property type="entry name" value="Peptidase_S8/S53_subtilisin"/>
</dbReference>
<feature type="domain" description="Peptidase S8/S53" evidence="8">
    <location>
        <begin position="73"/>
        <end position="341"/>
    </location>
</feature>
<dbReference type="PANTHER" id="PTHR43399:SF4">
    <property type="entry name" value="CELL WALL-ASSOCIATED PROTEASE"/>
    <property type="match status" value="1"/>
</dbReference>
<dbReference type="PANTHER" id="PTHR43399">
    <property type="entry name" value="SUBTILISIN-RELATED"/>
    <property type="match status" value="1"/>
</dbReference>
<feature type="active site" description="Charge relay system" evidence="5">
    <location>
        <position position="305"/>
    </location>
</feature>
<dbReference type="Pfam" id="PF00082">
    <property type="entry name" value="Peptidase_S8"/>
    <property type="match status" value="1"/>
</dbReference>
<dbReference type="Gene3D" id="3.40.50.200">
    <property type="entry name" value="Peptidase S8/S53 domain"/>
    <property type="match status" value="1"/>
</dbReference>
<evidence type="ECO:0000256" key="4">
    <source>
        <dbReference type="ARBA" id="ARBA00022825"/>
    </source>
</evidence>
<dbReference type="EMBL" id="JAAWUZ010000008">
    <property type="protein sequence ID" value="NSG29383.1"/>
    <property type="molecule type" value="Genomic_DNA"/>
</dbReference>
<evidence type="ECO:0000313" key="10">
    <source>
        <dbReference type="Proteomes" id="UP000821846"/>
    </source>
</evidence>
<evidence type="ECO:0000256" key="7">
    <source>
        <dbReference type="SAM" id="SignalP"/>
    </source>
</evidence>
<feature type="active site" description="Charge relay system" evidence="5">
    <location>
        <position position="79"/>
    </location>
</feature>
<organism evidence="9 10">
    <name type="scientific">Faecalicatena fissicatena</name>
    <dbReference type="NCBI Taxonomy" id="290055"/>
    <lineage>
        <taxon>Bacteria</taxon>
        <taxon>Bacillati</taxon>
        <taxon>Bacillota</taxon>
        <taxon>Clostridia</taxon>
        <taxon>Lachnospirales</taxon>
        <taxon>Lachnospiraceae</taxon>
        <taxon>Faecalicatena</taxon>
    </lineage>
</organism>
<gene>
    <name evidence="9" type="ORF">HFM93_03620</name>
</gene>
<dbReference type="InterPro" id="IPR036852">
    <property type="entry name" value="Peptidase_S8/S53_dom_sf"/>
</dbReference>
<comment type="caution">
    <text evidence="9">The sequence shown here is derived from an EMBL/GenBank/DDBJ whole genome shotgun (WGS) entry which is preliminary data.</text>
</comment>
<dbReference type="PROSITE" id="PS51892">
    <property type="entry name" value="SUBTILASE"/>
    <property type="match status" value="1"/>
</dbReference>
<dbReference type="InterPro" id="IPR015500">
    <property type="entry name" value="Peptidase_S8_subtilisin-rel"/>
</dbReference>
<dbReference type="InterPro" id="IPR000209">
    <property type="entry name" value="Peptidase_S8/S53_dom"/>
</dbReference>
<evidence type="ECO:0000313" key="9">
    <source>
        <dbReference type="EMBL" id="NSG29383.1"/>
    </source>
</evidence>
<feature type="compositionally biased region" description="Basic and acidic residues" evidence="6">
    <location>
        <begin position="594"/>
        <end position="607"/>
    </location>
</feature>
<accession>A0ABX2GUV9</accession>
<evidence type="ECO:0000256" key="5">
    <source>
        <dbReference type="PROSITE-ProRule" id="PRU01240"/>
    </source>
</evidence>
<keyword evidence="3 5" id="KW-0378">Hydrolase</keyword>
<evidence type="ECO:0000256" key="2">
    <source>
        <dbReference type="ARBA" id="ARBA00022670"/>
    </source>
</evidence>
<dbReference type="InterPro" id="IPR008964">
    <property type="entry name" value="Invasin/intimin_cell_adhesion"/>
</dbReference>
<evidence type="ECO:0000256" key="3">
    <source>
        <dbReference type="ARBA" id="ARBA00022801"/>
    </source>
</evidence>
<sequence length="718" mass="77204">MMQKFQTRRSIFPVLLFLILSCCFFHGQRVSAFTSPSADNTAFSDTLPWFLTDIGAEEAWSLLSEKKPVGVPVIVAVIDTGVDYTHPLIAGNLLENMAEKNGTAGMDDDKNGYLDDIYGINTCSHNSDPMDDSAGTIAGHGTHIAGTILQTAGASANENPFNIRILCIKAGDAYGNFSDEALIEALQYASSRGANVINLSVSMTSCSKALYDALFAASENAVLISSAGNRSMGTSEGSSRGRSYYPAALPFVVGVMSYGKEHTLSSFSNWDRISDSGEDYELAAPGESIFSSVPGGSFKNSSGTSMSAGIVSGAAALLCANYKKQSLYTAAELTSFLMNSGISDLVYTDSSQGEHLFSRLDLPSLLTSSPKPRLICRTASLHYMNGSNGQYRFSFLIQNQGADALKVSLDAACSIPGVQITFDHECPDSIPSLSSFEYSGVLTLTENPSDLKTVQLSLAVRCSGKETASEQVSFEAETSIHTEGTVSRDIPLQNISLSISDPLVLKTGDLLRISVAYIPENTTADRSIAFSSSAPEIISVDADGTLHARSGGTAVISAVSSVGFVRKVRVTVLSAAKSETKQTGPASETPTTLDSDKTENPSADQKKLTVGQTIRHKKLKYRITSLRASGGTLCLYGLTVKKKTLKTVSIPDTIRIGKRRFRVTRIAPKTFQNCRNLRKIRLGKYIRSIGRHAFRHISKKAVIRSSGYRQSRLLQKRP</sequence>
<dbReference type="Gene3D" id="3.80.10.10">
    <property type="entry name" value="Ribonuclease Inhibitor"/>
    <property type="match status" value="1"/>
</dbReference>
<feature type="compositionally biased region" description="Polar residues" evidence="6">
    <location>
        <begin position="581"/>
        <end position="593"/>
    </location>
</feature>
<reference evidence="9 10" key="1">
    <citation type="journal article" date="2020" name="Cell Host Microbe">
        <title>Functional and Genomic Variation between Human-Derived Isolates of Lachnospiraceae Reveals Inter- and Intra-Species Diversity.</title>
        <authorList>
            <person name="Sorbara M.T."/>
            <person name="Littmann E.R."/>
            <person name="Fontana E."/>
            <person name="Moody T.U."/>
            <person name="Kohout C.E."/>
            <person name="Gjonbalaj M."/>
            <person name="Eaton V."/>
            <person name="Seok R."/>
            <person name="Leiner I.M."/>
            <person name="Pamer E.G."/>
        </authorList>
    </citation>
    <scope>NUCLEOTIDE SEQUENCE [LARGE SCALE GENOMIC DNA]</scope>
    <source>
        <strain evidence="9 10">MSK.14.16</strain>
    </source>
</reference>
<dbReference type="InterPro" id="IPR032675">
    <property type="entry name" value="LRR_dom_sf"/>
</dbReference>
<evidence type="ECO:0000256" key="1">
    <source>
        <dbReference type="ARBA" id="ARBA00011073"/>
    </source>
</evidence>
<evidence type="ECO:0000256" key="6">
    <source>
        <dbReference type="SAM" id="MobiDB-lite"/>
    </source>
</evidence>
<dbReference type="PROSITE" id="PS00136">
    <property type="entry name" value="SUBTILASE_ASP"/>
    <property type="match status" value="1"/>
</dbReference>
<protein>
    <submittedName>
        <fullName evidence="9">S8 family serine peptidase</fullName>
    </submittedName>
</protein>
<feature type="active site" description="Charge relay system" evidence="5">
    <location>
        <position position="140"/>
    </location>
</feature>
<dbReference type="Gene3D" id="2.60.40.1080">
    <property type="match status" value="1"/>
</dbReference>
<feature type="chain" id="PRO_5046090015" evidence="7">
    <location>
        <begin position="28"/>
        <end position="718"/>
    </location>
</feature>